<accession>A0A0M2F345</accession>
<name>A0A0M2F345_9GAMM</name>
<dbReference type="OrthoDB" id="6424467at2"/>
<dbReference type="AlphaFoldDB" id="A0A0M2F345"/>
<sequence>MSSKSETIRERNAFSLADLYGEDISPDAADADMVAFERSMDDMLPALLSANAEKRGLATDLLRKKLVVAAKGSAKTDEIALVEHIVLVENSGMHRDSETRRRRNKPVFASRFKSK</sequence>
<dbReference type="STRING" id="180957.B5S52_14795"/>
<evidence type="ECO:0000313" key="3">
    <source>
        <dbReference type="Proteomes" id="UP000029435"/>
    </source>
</evidence>
<proteinExistence type="predicted"/>
<dbReference type="EMBL" id="JQOD01000001">
    <property type="protein sequence ID" value="KGA35423.1"/>
    <property type="molecule type" value="Genomic_DNA"/>
</dbReference>
<gene>
    <name evidence="2" type="ORF">KU74_02830</name>
</gene>
<feature type="region of interest" description="Disordered" evidence="1">
    <location>
        <begin position="92"/>
        <end position="115"/>
    </location>
</feature>
<organism evidence="2 3">
    <name type="scientific">Pectobacterium brasiliense</name>
    <dbReference type="NCBI Taxonomy" id="180957"/>
    <lineage>
        <taxon>Bacteria</taxon>
        <taxon>Pseudomonadati</taxon>
        <taxon>Pseudomonadota</taxon>
        <taxon>Gammaproteobacteria</taxon>
        <taxon>Enterobacterales</taxon>
        <taxon>Pectobacteriaceae</taxon>
        <taxon>Pectobacterium</taxon>
    </lineage>
</organism>
<evidence type="ECO:0000256" key="1">
    <source>
        <dbReference type="SAM" id="MobiDB-lite"/>
    </source>
</evidence>
<dbReference type="RefSeq" id="WP_039312031.1">
    <property type="nucleotide sequence ID" value="NZ_JQOD01000001.1"/>
</dbReference>
<protein>
    <submittedName>
        <fullName evidence="2">Uncharacterized protein</fullName>
    </submittedName>
</protein>
<reference evidence="2 3" key="1">
    <citation type="submission" date="2014-08" db="EMBL/GenBank/DDBJ databases">
        <title>Genome sequences of NCPPB Pectobacterium isolates.</title>
        <authorList>
            <person name="Glover R.H."/>
            <person name="Sapp M."/>
            <person name="Elphinstone J."/>
        </authorList>
    </citation>
    <scope>NUCLEOTIDE SEQUENCE [LARGE SCALE GENOMIC DNA]</scope>
    <source>
        <strain evidence="2 3">LMG 21372</strain>
    </source>
</reference>
<comment type="caution">
    <text evidence="2">The sequence shown here is derived from an EMBL/GenBank/DDBJ whole genome shotgun (WGS) entry which is preliminary data.</text>
</comment>
<evidence type="ECO:0000313" key="2">
    <source>
        <dbReference type="EMBL" id="KGA35423.1"/>
    </source>
</evidence>
<dbReference type="Proteomes" id="UP000029435">
    <property type="component" value="Unassembled WGS sequence"/>
</dbReference>